<dbReference type="InterPro" id="IPR002491">
    <property type="entry name" value="ABC_transptr_periplasmic_BD"/>
</dbReference>
<feature type="signal peptide" evidence="3">
    <location>
        <begin position="1"/>
        <end position="30"/>
    </location>
</feature>
<evidence type="ECO:0000256" key="2">
    <source>
        <dbReference type="SAM" id="MobiDB-lite"/>
    </source>
</evidence>
<dbReference type="OrthoDB" id="9797850at2"/>
<dbReference type="SUPFAM" id="SSF53807">
    <property type="entry name" value="Helical backbone' metal receptor"/>
    <property type="match status" value="1"/>
</dbReference>
<evidence type="ECO:0000259" key="4">
    <source>
        <dbReference type="PROSITE" id="PS50983"/>
    </source>
</evidence>
<organism evidence="5 6">
    <name type="scientific">Streptomyces griseoruber</name>
    <dbReference type="NCBI Taxonomy" id="1943"/>
    <lineage>
        <taxon>Bacteria</taxon>
        <taxon>Bacillati</taxon>
        <taxon>Actinomycetota</taxon>
        <taxon>Actinomycetes</taxon>
        <taxon>Kitasatosporales</taxon>
        <taxon>Streptomycetaceae</taxon>
        <taxon>Streptomyces</taxon>
    </lineage>
</organism>
<dbReference type="Proteomes" id="UP000052982">
    <property type="component" value="Unassembled WGS sequence"/>
</dbReference>
<protein>
    <submittedName>
        <fullName evidence="5">ABC transporter iron(III)/siderophore-binding protein</fullName>
    </submittedName>
</protein>
<dbReference type="Pfam" id="PF01497">
    <property type="entry name" value="Peripla_BP_2"/>
    <property type="match status" value="1"/>
</dbReference>
<proteinExistence type="inferred from homology"/>
<evidence type="ECO:0000256" key="3">
    <source>
        <dbReference type="SAM" id="SignalP"/>
    </source>
</evidence>
<gene>
    <name evidence="5" type="ORF">AQJ64_16070</name>
</gene>
<keyword evidence="3" id="KW-0732">Signal</keyword>
<feature type="region of interest" description="Disordered" evidence="2">
    <location>
        <begin position="38"/>
        <end position="58"/>
    </location>
</feature>
<keyword evidence="6" id="KW-1185">Reference proteome</keyword>
<dbReference type="InterPro" id="IPR050902">
    <property type="entry name" value="ABC_Transporter_SBP"/>
</dbReference>
<accession>A0A101T1V8</accession>
<dbReference type="EMBL" id="LMWW01000018">
    <property type="protein sequence ID" value="KUN84272.1"/>
    <property type="molecule type" value="Genomic_DNA"/>
</dbReference>
<feature type="compositionally biased region" description="Low complexity" evidence="2">
    <location>
        <begin position="45"/>
        <end position="58"/>
    </location>
</feature>
<feature type="chain" id="PRO_5038988068" evidence="3">
    <location>
        <begin position="31"/>
        <end position="375"/>
    </location>
</feature>
<dbReference type="PANTHER" id="PTHR30535">
    <property type="entry name" value="VITAMIN B12-BINDING PROTEIN"/>
    <property type="match status" value="1"/>
</dbReference>
<dbReference type="Gene3D" id="3.40.50.1980">
    <property type="entry name" value="Nitrogenase molybdenum iron protein domain"/>
    <property type="match status" value="2"/>
</dbReference>
<name>A0A101T1V8_9ACTN</name>
<sequence>MPLISLGSVRPSAKRCAAVLLAATLSLAVAGCGSGDSSGSGSGGAAATEKSAAPTSTSYPLTIDNCGRKVTFDRPPKRVLIMNGASVGEVETYVLLGLQSHILANAQRVAISDDPKMVTEVAKLPTGGAEWNKNFDVPAERVLELKPDLVVSTWSGSFDAKSGFATREQLADAGIKSFVNPVDCAYGATNPSAADQAVYDQQSIESAYEFITQTGVIFDEQHKAADLVAKLKDRITSVRERVEGKVRKKVLLVYPGMAMMSTNNLPAVFSGGVHDDIIEAAGGENAFPSDQPNPELTSNLSAEALASADVDVLVIGLSDPSEKGEVQQLADQLFQQYPQWEASQTKTYTSISDGAFVGPTNAYAVEAIADAAHPR</sequence>
<evidence type="ECO:0000313" key="5">
    <source>
        <dbReference type="EMBL" id="KUN84272.1"/>
    </source>
</evidence>
<dbReference type="STRING" id="1943.AQJ64_16070"/>
<comment type="similarity">
    <text evidence="1">Belongs to the bacterial solute-binding protein 8 family.</text>
</comment>
<feature type="domain" description="Fe/B12 periplasmic-binding" evidence="4">
    <location>
        <begin position="81"/>
        <end position="375"/>
    </location>
</feature>
<reference evidence="5 6" key="1">
    <citation type="submission" date="2015-10" db="EMBL/GenBank/DDBJ databases">
        <title>Draft genome sequence of Streptomyces griseoruber DSM 40281, type strain for the species Streptomyces griseoruber.</title>
        <authorList>
            <person name="Ruckert C."/>
            <person name="Winkler A."/>
            <person name="Kalinowski J."/>
            <person name="Kampfer P."/>
            <person name="Glaeser S."/>
        </authorList>
    </citation>
    <scope>NUCLEOTIDE SEQUENCE [LARGE SCALE GENOMIC DNA]</scope>
    <source>
        <strain evidence="5 6">DSM 40281</strain>
    </source>
</reference>
<dbReference type="PROSITE" id="PS50983">
    <property type="entry name" value="FE_B12_PBP"/>
    <property type="match status" value="1"/>
</dbReference>
<evidence type="ECO:0000313" key="6">
    <source>
        <dbReference type="Proteomes" id="UP000052982"/>
    </source>
</evidence>
<dbReference type="PANTHER" id="PTHR30535:SF34">
    <property type="entry name" value="MOLYBDATE-BINDING PROTEIN MOLA"/>
    <property type="match status" value="1"/>
</dbReference>
<comment type="caution">
    <text evidence="5">The sequence shown here is derived from an EMBL/GenBank/DDBJ whole genome shotgun (WGS) entry which is preliminary data.</text>
</comment>
<evidence type="ECO:0000256" key="1">
    <source>
        <dbReference type="ARBA" id="ARBA00008814"/>
    </source>
</evidence>
<dbReference type="AlphaFoldDB" id="A0A101T1V8"/>